<dbReference type="PANTHER" id="PTHR43537:SF45">
    <property type="entry name" value="GNTR FAMILY REGULATORY PROTEIN"/>
    <property type="match status" value="1"/>
</dbReference>
<proteinExistence type="predicted"/>
<dbReference type="SUPFAM" id="SSF48008">
    <property type="entry name" value="GntR ligand-binding domain-like"/>
    <property type="match status" value="1"/>
</dbReference>
<dbReference type="GO" id="GO:0003677">
    <property type="term" value="F:DNA binding"/>
    <property type="evidence" value="ECO:0007669"/>
    <property type="project" value="UniProtKB-KW"/>
</dbReference>
<keyword evidence="7" id="KW-1185">Reference proteome</keyword>
<evidence type="ECO:0000256" key="3">
    <source>
        <dbReference type="ARBA" id="ARBA00023163"/>
    </source>
</evidence>
<dbReference type="InterPro" id="IPR008920">
    <property type="entry name" value="TF_FadR/GntR_C"/>
</dbReference>
<protein>
    <submittedName>
        <fullName evidence="6">GntR family transcriptional regulator</fullName>
    </submittedName>
</protein>
<dbReference type="InterPro" id="IPR011711">
    <property type="entry name" value="GntR_C"/>
</dbReference>
<dbReference type="PRINTS" id="PR00035">
    <property type="entry name" value="HTHGNTR"/>
</dbReference>
<feature type="domain" description="HTH gntR-type" evidence="5">
    <location>
        <begin position="26"/>
        <end position="93"/>
    </location>
</feature>
<dbReference type="Pfam" id="PF07729">
    <property type="entry name" value="FCD"/>
    <property type="match status" value="1"/>
</dbReference>
<dbReference type="PROSITE" id="PS50949">
    <property type="entry name" value="HTH_GNTR"/>
    <property type="match status" value="1"/>
</dbReference>
<dbReference type="Gene3D" id="1.10.10.10">
    <property type="entry name" value="Winged helix-like DNA-binding domain superfamily/Winged helix DNA-binding domain"/>
    <property type="match status" value="1"/>
</dbReference>
<dbReference type="PANTHER" id="PTHR43537">
    <property type="entry name" value="TRANSCRIPTIONAL REGULATOR, GNTR FAMILY"/>
    <property type="match status" value="1"/>
</dbReference>
<dbReference type="SMART" id="SM00895">
    <property type="entry name" value="FCD"/>
    <property type="match status" value="1"/>
</dbReference>
<dbReference type="InterPro" id="IPR000524">
    <property type="entry name" value="Tscrpt_reg_HTH_GntR"/>
</dbReference>
<evidence type="ECO:0000259" key="5">
    <source>
        <dbReference type="PROSITE" id="PS50949"/>
    </source>
</evidence>
<feature type="compositionally biased region" description="Polar residues" evidence="4">
    <location>
        <begin position="1"/>
        <end position="10"/>
    </location>
</feature>
<dbReference type="InterPro" id="IPR036388">
    <property type="entry name" value="WH-like_DNA-bd_sf"/>
</dbReference>
<dbReference type="SMART" id="SM00345">
    <property type="entry name" value="HTH_GNTR"/>
    <property type="match status" value="1"/>
</dbReference>
<dbReference type="InterPro" id="IPR036390">
    <property type="entry name" value="WH_DNA-bd_sf"/>
</dbReference>
<dbReference type="EMBL" id="BMES01000002">
    <property type="protein sequence ID" value="GGH26085.1"/>
    <property type="molecule type" value="Genomic_DNA"/>
</dbReference>
<keyword evidence="3" id="KW-0804">Transcription</keyword>
<evidence type="ECO:0000256" key="2">
    <source>
        <dbReference type="ARBA" id="ARBA00023125"/>
    </source>
</evidence>
<sequence length="235" mass="24834">MDQTISTEPTNLEAGRGGVLSPHPGETLADRAYRLIEDEIVRLALAPGLRLTEQDLAARLNLGRTPVREAVQRLVADGLLVVFPRKGMAVAAINPLDVLLALDARAALERVVAVAAARRATKTQRDQLAAIAAEMTAAARGGDAAAYMRADQRFDGLLGDAGANPFAQRALAPLQSMARRGWYYFRREQDLAASSRLHEAVAAAIGAQDATGAAAASDALIAHVRDGLKLALAEL</sequence>
<dbReference type="AlphaFoldDB" id="A0A917MII3"/>
<dbReference type="SUPFAM" id="SSF46785">
    <property type="entry name" value="Winged helix' DNA-binding domain"/>
    <property type="match status" value="1"/>
</dbReference>
<evidence type="ECO:0000256" key="1">
    <source>
        <dbReference type="ARBA" id="ARBA00023015"/>
    </source>
</evidence>
<keyword evidence="2" id="KW-0238">DNA-binding</keyword>
<dbReference type="GO" id="GO:0003700">
    <property type="term" value="F:DNA-binding transcription factor activity"/>
    <property type="evidence" value="ECO:0007669"/>
    <property type="project" value="InterPro"/>
</dbReference>
<dbReference type="Pfam" id="PF00392">
    <property type="entry name" value="GntR"/>
    <property type="match status" value="1"/>
</dbReference>
<comment type="caution">
    <text evidence="6">The sequence shown here is derived from an EMBL/GenBank/DDBJ whole genome shotgun (WGS) entry which is preliminary data.</text>
</comment>
<dbReference type="CDD" id="cd07377">
    <property type="entry name" value="WHTH_GntR"/>
    <property type="match status" value="1"/>
</dbReference>
<evidence type="ECO:0000256" key="4">
    <source>
        <dbReference type="SAM" id="MobiDB-lite"/>
    </source>
</evidence>
<accession>A0A917MII3</accession>
<reference evidence="6" key="1">
    <citation type="journal article" date="2014" name="Int. J. Syst. Evol. Microbiol.">
        <title>Complete genome sequence of Corynebacterium casei LMG S-19264T (=DSM 44701T), isolated from a smear-ripened cheese.</title>
        <authorList>
            <consortium name="US DOE Joint Genome Institute (JGI-PGF)"/>
            <person name="Walter F."/>
            <person name="Albersmeier A."/>
            <person name="Kalinowski J."/>
            <person name="Ruckert C."/>
        </authorList>
    </citation>
    <scope>NUCLEOTIDE SEQUENCE</scope>
    <source>
        <strain evidence="6">CGMCC 1.12214</strain>
    </source>
</reference>
<dbReference type="Proteomes" id="UP000603912">
    <property type="component" value="Unassembled WGS sequence"/>
</dbReference>
<organism evidence="6 7">
    <name type="scientific">Alsobacter metallidurans</name>
    <dbReference type="NCBI Taxonomy" id="340221"/>
    <lineage>
        <taxon>Bacteria</taxon>
        <taxon>Pseudomonadati</taxon>
        <taxon>Pseudomonadota</taxon>
        <taxon>Alphaproteobacteria</taxon>
        <taxon>Hyphomicrobiales</taxon>
        <taxon>Alsobacteraceae</taxon>
        <taxon>Alsobacter</taxon>
    </lineage>
</organism>
<feature type="region of interest" description="Disordered" evidence="4">
    <location>
        <begin position="1"/>
        <end position="23"/>
    </location>
</feature>
<evidence type="ECO:0000313" key="7">
    <source>
        <dbReference type="Proteomes" id="UP000603912"/>
    </source>
</evidence>
<dbReference type="RefSeq" id="WP_188518862.1">
    <property type="nucleotide sequence ID" value="NZ_BMES01000002.1"/>
</dbReference>
<reference evidence="6" key="2">
    <citation type="submission" date="2020-09" db="EMBL/GenBank/DDBJ databases">
        <authorList>
            <person name="Sun Q."/>
            <person name="Zhou Y."/>
        </authorList>
    </citation>
    <scope>NUCLEOTIDE SEQUENCE</scope>
    <source>
        <strain evidence="6">CGMCC 1.12214</strain>
    </source>
</reference>
<dbReference type="Gene3D" id="1.20.120.530">
    <property type="entry name" value="GntR ligand-binding domain-like"/>
    <property type="match status" value="1"/>
</dbReference>
<name>A0A917MII3_9HYPH</name>
<keyword evidence="1" id="KW-0805">Transcription regulation</keyword>
<gene>
    <name evidence="6" type="ORF">GCM10007036_33630</name>
</gene>
<evidence type="ECO:0000313" key="6">
    <source>
        <dbReference type="EMBL" id="GGH26085.1"/>
    </source>
</evidence>